<evidence type="ECO:0000256" key="1">
    <source>
        <dbReference type="SAM" id="MobiDB-lite"/>
    </source>
</evidence>
<feature type="non-terminal residue" evidence="2">
    <location>
        <position position="285"/>
    </location>
</feature>
<name>A0ABN9X4P0_9DINO</name>
<feature type="compositionally biased region" description="Low complexity" evidence="1">
    <location>
        <begin position="218"/>
        <end position="229"/>
    </location>
</feature>
<comment type="caution">
    <text evidence="2">The sequence shown here is derived from an EMBL/GenBank/DDBJ whole genome shotgun (WGS) entry which is preliminary data.</text>
</comment>
<feature type="compositionally biased region" description="Pro residues" evidence="1">
    <location>
        <begin position="272"/>
        <end position="285"/>
    </location>
</feature>
<dbReference type="EMBL" id="CAUYUJ010019883">
    <property type="protein sequence ID" value="CAK0894336.1"/>
    <property type="molecule type" value="Genomic_DNA"/>
</dbReference>
<keyword evidence="3" id="KW-1185">Reference proteome</keyword>
<feature type="non-terminal residue" evidence="2">
    <location>
        <position position="1"/>
    </location>
</feature>
<dbReference type="Proteomes" id="UP001189429">
    <property type="component" value="Unassembled WGS sequence"/>
</dbReference>
<feature type="compositionally biased region" description="Low complexity" evidence="1">
    <location>
        <begin position="188"/>
        <end position="200"/>
    </location>
</feature>
<organism evidence="2 3">
    <name type="scientific">Prorocentrum cordatum</name>
    <dbReference type="NCBI Taxonomy" id="2364126"/>
    <lineage>
        <taxon>Eukaryota</taxon>
        <taxon>Sar</taxon>
        <taxon>Alveolata</taxon>
        <taxon>Dinophyceae</taxon>
        <taxon>Prorocentrales</taxon>
        <taxon>Prorocentraceae</taxon>
        <taxon>Prorocentrum</taxon>
    </lineage>
</organism>
<protein>
    <submittedName>
        <fullName evidence="2">Uncharacterized protein</fullName>
    </submittedName>
</protein>
<gene>
    <name evidence="2" type="ORF">PCOR1329_LOCUS73407</name>
</gene>
<feature type="region of interest" description="Disordered" evidence="1">
    <location>
        <begin position="155"/>
        <end position="285"/>
    </location>
</feature>
<evidence type="ECO:0000313" key="3">
    <source>
        <dbReference type="Proteomes" id="UP001189429"/>
    </source>
</evidence>
<evidence type="ECO:0000313" key="2">
    <source>
        <dbReference type="EMBL" id="CAK0894336.1"/>
    </source>
</evidence>
<accession>A0ABN9X4P0</accession>
<proteinExistence type="predicted"/>
<reference evidence="2" key="1">
    <citation type="submission" date="2023-10" db="EMBL/GenBank/DDBJ databases">
        <authorList>
            <person name="Chen Y."/>
            <person name="Shah S."/>
            <person name="Dougan E. K."/>
            <person name="Thang M."/>
            <person name="Chan C."/>
        </authorList>
    </citation>
    <scope>NUCLEOTIDE SEQUENCE [LARGE SCALE GENOMIC DNA]</scope>
</reference>
<feature type="compositionally biased region" description="Basic residues" evidence="1">
    <location>
        <begin position="161"/>
        <end position="179"/>
    </location>
</feature>
<sequence length="285" mass="30658">RAAAAAAAAGGARARRARARLRPGTLLLGGMQGHWGDGISLSSGIVAVRQYKQPRTRADPLREVPTEEEFSTDVKKVVSTKPVARCKWLTRGMEYAGTGRIAATVLYDIVTHPKFSSGFNSDLRTSMAQMLKANMHLFSQKQQRALLAAFVPADKADKGDKKRSRSRARKKRSRSRGRAKGRDRSASRQRSQNSSGSASRSRSREEPPKRKRRKPSPSEESSSSSSAAKPGVAEKSAEAGAEAPPAPASSHVPVFIVPKISRPDRLSKGPSARPPPPAQPAPPAE</sequence>